<dbReference type="PANTHER" id="PTHR30537">
    <property type="entry name" value="HTH-TYPE TRANSCRIPTIONAL REGULATOR"/>
    <property type="match status" value="1"/>
</dbReference>
<dbReference type="Pfam" id="PF03466">
    <property type="entry name" value="LysR_substrate"/>
    <property type="match status" value="1"/>
</dbReference>
<comment type="similarity">
    <text evidence="1">Belongs to the LysR transcriptional regulatory family.</text>
</comment>
<sequence>MLDLNDVAMFVEVARCGSFSEAARRLRMPPATISKRIQRLEMHLGARLMQRSTRKLTLTNAGQIFRERCSPAVEDLMGATQQQVTDSQEPSGLVRVAAPDDFFKFFRMEWISAFLDSHPLVRLEFVLSDFRADLISERIDVAFRGGPIADSSHVVRKVFNSYGQLLASPAYLAARGTPATPEELMEHECMISQQDSNNCTTWRLRRIDGFELDAKVSGRFVSNSQDVLRSAACAGLGIAALPHVLTLADVAQGNLVPVLPQYRRTGRGLSIIYASRQQLPKAVSAFVEMAVEKLDLFEWALPPGSGLRSQSRKLRSDACEPSVLSEVDEEEKAKL</sequence>
<keyword evidence="2" id="KW-0805">Transcription regulation</keyword>
<dbReference type="GO" id="GO:0006351">
    <property type="term" value="P:DNA-templated transcription"/>
    <property type="evidence" value="ECO:0007669"/>
    <property type="project" value="TreeGrafter"/>
</dbReference>
<dbReference type="InterPro" id="IPR000847">
    <property type="entry name" value="LysR_HTH_N"/>
</dbReference>
<feature type="region of interest" description="Disordered" evidence="5">
    <location>
        <begin position="305"/>
        <end position="335"/>
    </location>
</feature>
<gene>
    <name evidence="7" type="ORF">EJP67_29985</name>
</gene>
<evidence type="ECO:0000259" key="6">
    <source>
        <dbReference type="PROSITE" id="PS50931"/>
    </source>
</evidence>
<dbReference type="GO" id="GO:0003700">
    <property type="term" value="F:DNA-binding transcription factor activity"/>
    <property type="evidence" value="ECO:0007669"/>
    <property type="project" value="InterPro"/>
</dbReference>
<dbReference type="Gene3D" id="1.10.10.10">
    <property type="entry name" value="Winged helix-like DNA-binding domain superfamily/Winged helix DNA-binding domain"/>
    <property type="match status" value="1"/>
</dbReference>
<dbReference type="SUPFAM" id="SSF53850">
    <property type="entry name" value="Periplasmic binding protein-like II"/>
    <property type="match status" value="1"/>
</dbReference>
<dbReference type="PANTHER" id="PTHR30537:SF5">
    <property type="entry name" value="HTH-TYPE TRANSCRIPTIONAL ACTIVATOR TTDR-RELATED"/>
    <property type="match status" value="1"/>
</dbReference>
<feature type="domain" description="HTH lysR-type" evidence="6">
    <location>
        <begin position="2"/>
        <end position="59"/>
    </location>
</feature>
<dbReference type="Proteomes" id="UP000281118">
    <property type="component" value="Unassembled WGS sequence"/>
</dbReference>
<dbReference type="Pfam" id="PF00126">
    <property type="entry name" value="HTH_1"/>
    <property type="match status" value="1"/>
</dbReference>
<evidence type="ECO:0000256" key="4">
    <source>
        <dbReference type="ARBA" id="ARBA00023163"/>
    </source>
</evidence>
<dbReference type="CDD" id="cd08422">
    <property type="entry name" value="PBP2_CrgA_like"/>
    <property type="match status" value="1"/>
</dbReference>
<dbReference type="OrthoDB" id="116299at2"/>
<dbReference type="Gene3D" id="3.40.190.290">
    <property type="match status" value="1"/>
</dbReference>
<keyword evidence="3" id="KW-0238">DNA-binding</keyword>
<evidence type="ECO:0000256" key="1">
    <source>
        <dbReference type="ARBA" id="ARBA00009437"/>
    </source>
</evidence>
<proteinExistence type="inferred from homology"/>
<dbReference type="FunFam" id="1.10.10.10:FF:000001">
    <property type="entry name" value="LysR family transcriptional regulator"/>
    <property type="match status" value="1"/>
</dbReference>
<dbReference type="RefSeq" id="WP_126025361.1">
    <property type="nucleotide sequence ID" value="NZ_RXFT01000019.1"/>
</dbReference>
<dbReference type="InterPro" id="IPR058163">
    <property type="entry name" value="LysR-type_TF_proteobact-type"/>
</dbReference>
<dbReference type="InterPro" id="IPR005119">
    <property type="entry name" value="LysR_subst-bd"/>
</dbReference>
<dbReference type="InterPro" id="IPR036388">
    <property type="entry name" value="WH-like_DNA-bd_sf"/>
</dbReference>
<evidence type="ECO:0000256" key="2">
    <source>
        <dbReference type="ARBA" id="ARBA00023015"/>
    </source>
</evidence>
<feature type="compositionally biased region" description="Acidic residues" evidence="5">
    <location>
        <begin position="326"/>
        <end position="335"/>
    </location>
</feature>
<dbReference type="AlphaFoldDB" id="A0A433MTU2"/>
<keyword evidence="4" id="KW-0804">Transcription</keyword>
<dbReference type="EMBL" id="RXFT01000019">
    <property type="protein sequence ID" value="RUR71283.1"/>
    <property type="molecule type" value="Genomic_DNA"/>
</dbReference>
<dbReference type="SUPFAM" id="SSF46785">
    <property type="entry name" value="Winged helix' DNA-binding domain"/>
    <property type="match status" value="1"/>
</dbReference>
<dbReference type="InterPro" id="IPR036390">
    <property type="entry name" value="WH_DNA-bd_sf"/>
</dbReference>
<comment type="caution">
    <text evidence="7">The sequence shown here is derived from an EMBL/GenBank/DDBJ whole genome shotgun (WGS) entry which is preliminary data.</text>
</comment>
<reference evidence="7 8" key="1">
    <citation type="submission" date="2018-12" db="EMBL/GenBank/DDBJ databases">
        <title>The genome sequences of Variovorax guangxiensis DSM 27352.</title>
        <authorList>
            <person name="Gao J."/>
            <person name="Sun J."/>
        </authorList>
    </citation>
    <scope>NUCLEOTIDE SEQUENCE [LARGE SCALE GENOMIC DNA]</scope>
    <source>
        <strain evidence="7 8">DSM 27352</strain>
    </source>
</reference>
<accession>A0A433MTU2</accession>
<evidence type="ECO:0000256" key="3">
    <source>
        <dbReference type="ARBA" id="ARBA00023125"/>
    </source>
</evidence>
<name>A0A433MTU2_9BURK</name>
<protein>
    <submittedName>
        <fullName evidence="7">LysR family transcriptional regulator</fullName>
    </submittedName>
</protein>
<dbReference type="PROSITE" id="PS50931">
    <property type="entry name" value="HTH_LYSR"/>
    <property type="match status" value="1"/>
</dbReference>
<evidence type="ECO:0000313" key="7">
    <source>
        <dbReference type="EMBL" id="RUR71283.1"/>
    </source>
</evidence>
<evidence type="ECO:0000313" key="8">
    <source>
        <dbReference type="Proteomes" id="UP000281118"/>
    </source>
</evidence>
<dbReference type="GO" id="GO:0043565">
    <property type="term" value="F:sequence-specific DNA binding"/>
    <property type="evidence" value="ECO:0007669"/>
    <property type="project" value="TreeGrafter"/>
</dbReference>
<evidence type="ECO:0000256" key="5">
    <source>
        <dbReference type="SAM" id="MobiDB-lite"/>
    </source>
</evidence>
<organism evidence="7 8">
    <name type="scientific">Variovorax guangxiensis</name>
    <dbReference type="NCBI Taxonomy" id="1775474"/>
    <lineage>
        <taxon>Bacteria</taxon>
        <taxon>Pseudomonadati</taxon>
        <taxon>Pseudomonadota</taxon>
        <taxon>Betaproteobacteria</taxon>
        <taxon>Burkholderiales</taxon>
        <taxon>Comamonadaceae</taxon>
        <taxon>Variovorax</taxon>
    </lineage>
</organism>